<sequence length="471" mass="53759">MKFYNSIVFKATALVLLLFTIFIIFNYDLLSQNLILYRSFLVFALICLVITIFTTQRVSGTIFKISKQVEDYTNNNYSERKNIVGNNETTLLYDNVIKLGEEIEKTQDTLESQHNRLNGILTYMTDGVIATDRRGKVVMANAAALSMLDETEKNILSRRIVDVLGLAQKYSFRDLLTQSPEIIVDRENEMGEYVSIQLHFALFRRDSGFISGLVVVLHDVTEQETAERERRLFVANVSHELRTPLTSVKSYLEALDEGAWKDPDIAPNFISVSLEETNRMIRMISDLLTLSRMDREDMIADKEVVNFVAFLHFQLNRFDQMSATTGLDKTIKIIRKIPFNPIWIEIDTDKMGQVIDNIMNNAIKYSPEGGNITVSLEETSNQLLLKISDEGMGIPKKDLPKVFDRFYRVDKARNREQGGTGLGLAIVRDVIKLHDGYIWASSDGESGTTITIILPYNPTLTQEVEEEDDWE</sequence>
<keyword evidence="5" id="KW-0808">Transferase</keyword>
<feature type="transmembrane region" description="Helical" evidence="9">
    <location>
        <begin position="35"/>
        <end position="54"/>
    </location>
</feature>
<keyword evidence="9" id="KW-0812">Transmembrane</keyword>
<dbReference type="PROSITE" id="PS50109">
    <property type="entry name" value="HIS_KIN"/>
    <property type="match status" value="1"/>
</dbReference>
<comment type="catalytic activity">
    <reaction evidence="1">
        <text>ATP + protein L-histidine = ADP + protein N-phospho-L-histidine.</text>
        <dbReference type="EC" id="2.7.13.3"/>
    </reaction>
</comment>
<dbReference type="InterPro" id="IPR003661">
    <property type="entry name" value="HisK_dim/P_dom"/>
</dbReference>
<dbReference type="AlphaFoldDB" id="A0A1E8GK86"/>
<evidence type="ECO:0000256" key="4">
    <source>
        <dbReference type="ARBA" id="ARBA00022553"/>
    </source>
</evidence>
<dbReference type="Proteomes" id="UP000178622">
    <property type="component" value="Unassembled WGS sequence"/>
</dbReference>
<evidence type="ECO:0000259" key="12">
    <source>
        <dbReference type="PROSITE" id="PS50113"/>
    </source>
</evidence>
<dbReference type="Gene3D" id="3.30.450.20">
    <property type="entry name" value="PAS domain"/>
    <property type="match status" value="1"/>
</dbReference>
<dbReference type="InterPro" id="IPR005467">
    <property type="entry name" value="His_kinase_dom"/>
</dbReference>
<dbReference type="CDD" id="cd00130">
    <property type="entry name" value="PAS"/>
    <property type="match status" value="1"/>
</dbReference>
<dbReference type="InterPro" id="IPR050351">
    <property type="entry name" value="BphY/WalK/GraS-like"/>
</dbReference>
<dbReference type="PROSITE" id="PS50112">
    <property type="entry name" value="PAS"/>
    <property type="match status" value="1"/>
</dbReference>
<keyword evidence="6 13" id="KW-0418">Kinase</keyword>
<comment type="caution">
    <text evidence="13">The sequence shown here is derived from an EMBL/GenBank/DDBJ whole genome shotgun (WGS) entry which is preliminary data.</text>
</comment>
<dbReference type="GO" id="GO:0006355">
    <property type="term" value="P:regulation of DNA-templated transcription"/>
    <property type="evidence" value="ECO:0007669"/>
    <property type="project" value="InterPro"/>
</dbReference>
<dbReference type="SUPFAM" id="SSF55785">
    <property type="entry name" value="PYP-like sensor domain (PAS domain)"/>
    <property type="match status" value="1"/>
</dbReference>
<dbReference type="Gene3D" id="3.30.565.10">
    <property type="entry name" value="Histidine kinase-like ATPase, C-terminal domain"/>
    <property type="match status" value="1"/>
</dbReference>
<organism evidence="13 14">
    <name type="scientific">Floricoccus tropicus</name>
    <dbReference type="NCBI Taxonomy" id="1859473"/>
    <lineage>
        <taxon>Bacteria</taxon>
        <taxon>Bacillati</taxon>
        <taxon>Bacillota</taxon>
        <taxon>Bacilli</taxon>
        <taxon>Lactobacillales</taxon>
        <taxon>Streptococcaceae</taxon>
        <taxon>Floricoccus</taxon>
    </lineage>
</organism>
<gene>
    <name evidence="13" type="ORF">BG261_07160</name>
</gene>
<keyword evidence="4" id="KW-0597">Phosphoprotein</keyword>
<evidence type="ECO:0000256" key="7">
    <source>
        <dbReference type="ARBA" id="ARBA00023012"/>
    </source>
</evidence>
<dbReference type="SMART" id="SM00388">
    <property type="entry name" value="HisKA"/>
    <property type="match status" value="1"/>
</dbReference>
<evidence type="ECO:0000256" key="8">
    <source>
        <dbReference type="ARBA" id="ARBA00023136"/>
    </source>
</evidence>
<feature type="domain" description="PAS" evidence="11">
    <location>
        <begin position="113"/>
        <end position="161"/>
    </location>
</feature>
<dbReference type="InterPro" id="IPR003594">
    <property type="entry name" value="HATPase_dom"/>
</dbReference>
<feature type="domain" description="PAC" evidence="12">
    <location>
        <begin position="178"/>
        <end position="232"/>
    </location>
</feature>
<dbReference type="GO" id="GO:0004721">
    <property type="term" value="F:phosphoprotein phosphatase activity"/>
    <property type="evidence" value="ECO:0007669"/>
    <property type="project" value="TreeGrafter"/>
</dbReference>
<evidence type="ECO:0000256" key="2">
    <source>
        <dbReference type="ARBA" id="ARBA00004370"/>
    </source>
</evidence>
<evidence type="ECO:0000256" key="9">
    <source>
        <dbReference type="SAM" id="Phobius"/>
    </source>
</evidence>
<dbReference type="InterPro" id="IPR036890">
    <property type="entry name" value="HATPase_C_sf"/>
</dbReference>
<evidence type="ECO:0000256" key="6">
    <source>
        <dbReference type="ARBA" id="ARBA00022777"/>
    </source>
</evidence>
<dbReference type="InterPro" id="IPR036097">
    <property type="entry name" value="HisK_dim/P_sf"/>
</dbReference>
<proteinExistence type="predicted"/>
<dbReference type="SMART" id="SM00387">
    <property type="entry name" value="HATPase_c"/>
    <property type="match status" value="1"/>
</dbReference>
<reference evidence="14" key="1">
    <citation type="submission" date="2016-09" db="EMBL/GenBank/DDBJ databases">
        <title>Draft genome sequence of a novel species of the family Streptococcaceae isolated from flowers.</title>
        <authorList>
            <person name="Chuah L.-O."/>
            <person name="Yap K.-P."/>
            <person name="Thong K.L."/>
            <person name="Liong M.T."/>
            <person name="Ahmad R."/>
            <person name="Rusul G."/>
        </authorList>
    </citation>
    <scope>NUCLEOTIDE SEQUENCE [LARGE SCALE GENOMIC DNA]</scope>
    <source>
        <strain evidence="14">DF1</strain>
    </source>
</reference>
<dbReference type="Pfam" id="PF00989">
    <property type="entry name" value="PAS"/>
    <property type="match status" value="1"/>
</dbReference>
<dbReference type="PANTHER" id="PTHR45453:SF1">
    <property type="entry name" value="PHOSPHATE REGULON SENSOR PROTEIN PHOR"/>
    <property type="match status" value="1"/>
</dbReference>
<dbReference type="Gene3D" id="1.10.287.130">
    <property type="match status" value="1"/>
</dbReference>
<keyword evidence="8 9" id="KW-0472">Membrane</keyword>
<dbReference type="EC" id="2.7.13.3" evidence="3"/>
<dbReference type="CDD" id="cd00082">
    <property type="entry name" value="HisKA"/>
    <property type="match status" value="1"/>
</dbReference>
<dbReference type="STRING" id="1859473.BG261_07160"/>
<dbReference type="CDD" id="cd00075">
    <property type="entry name" value="HATPase"/>
    <property type="match status" value="1"/>
</dbReference>
<evidence type="ECO:0000259" key="11">
    <source>
        <dbReference type="PROSITE" id="PS50112"/>
    </source>
</evidence>
<dbReference type="InterPro" id="IPR000014">
    <property type="entry name" value="PAS"/>
</dbReference>
<dbReference type="GO" id="GO:0005886">
    <property type="term" value="C:plasma membrane"/>
    <property type="evidence" value="ECO:0007669"/>
    <property type="project" value="TreeGrafter"/>
</dbReference>
<dbReference type="SMART" id="SM00091">
    <property type="entry name" value="PAS"/>
    <property type="match status" value="1"/>
</dbReference>
<dbReference type="RefSeq" id="WP_070787646.1">
    <property type="nucleotide sequence ID" value="NZ_MKIR01000024.1"/>
</dbReference>
<dbReference type="PRINTS" id="PR00344">
    <property type="entry name" value="BCTRLSENSOR"/>
</dbReference>
<dbReference type="GO" id="GO:0000155">
    <property type="term" value="F:phosphorelay sensor kinase activity"/>
    <property type="evidence" value="ECO:0007669"/>
    <property type="project" value="InterPro"/>
</dbReference>
<evidence type="ECO:0000256" key="5">
    <source>
        <dbReference type="ARBA" id="ARBA00022679"/>
    </source>
</evidence>
<comment type="subcellular location">
    <subcellularLocation>
        <location evidence="2">Membrane</location>
    </subcellularLocation>
</comment>
<evidence type="ECO:0000259" key="10">
    <source>
        <dbReference type="PROSITE" id="PS50109"/>
    </source>
</evidence>
<dbReference type="SUPFAM" id="SSF55874">
    <property type="entry name" value="ATPase domain of HSP90 chaperone/DNA topoisomerase II/histidine kinase"/>
    <property type="match status" value="1"/>
</dbReference>
<dbReference type="InterPro" id="IPR004358">
    <property type="entry name" value="Sig_transdc_His_kin-like_C"/>
</dbReference>
<dbReference type="SUPFAM" id="SSF47384">
    <property type="entry name" value="Homodimeric domain of signal transducing histidine kinase"/>
    <property type="match status" value="1"/>
</dbReference>
<keyword evidence="14" id="KW-1185">Reference proteome</keyword>
<dbReference type="Pfam" id="PF02518">
    <property type="entry name" value="HATPase_c"/>
    <property type="match status" value="1"/>
</dbReference>
<dbReference type="PANTHER" id="PTHR45453">
    <property type="entry name" value="PHOSPHATE REGULON SENSOR PROTEIN PHOR"/>
    <property type="match status" value="1"/>
</dbReference>
<keyword evidence="7" id="KW-0902">Two-component regulatory system</keyword>
<dbReference type="Pfam" id="PF00512">
    <property type="entry name" value="HisKA"/>
    <property type="match status" value="1"/>
</dbReference>
<dbReference type="OrthoDB" id="9813151at2"/>
<feature type="domain" description="Histidine kinase" evidence="10">
    <location>
        <begin position="236"/>
        <end position="458"/>
    </location>
</feature>
<evidence type="ECO:0000256" key="3">
    <source>
        <dbReference type="ARBA" id="ARBA00012438"/>
    </source>
</evidence>
<dbReference type="FunFam" id="3.30.565.10:FF:000006">
    <property type="entry name" value="Sensor histidine kinase WalK"/>
    <property type="match status" value="1"/>
</dbReference>
<dbReference type="InterPro" id="IPR000700">
    <property type="entry name" value="PAS-assoc_C"/>
</dbReference>
<dbReference type="PROSITE" id="PS50113">
    <property type="entry name" value="PAC"/>
    <property type="match status" value="1"/>
</dbReference>
<name>A0A1E8GK86_9LACT</name>
<dbReference type="GO" id="GO:0016036">
    <property type="term" value="P:cellular response to phosphate starvation"/>
    <property type="evidence" value="ECO:0007669"/>
    <property type="project" value="TreeGrafter"/>
</dbReference>
<feature type="transmembrane region" description="Helical" evidence="9">
    <location>
        <begin position="7"/>
        <end position="29"/>
    </location>
</feature>
<evidence type="ECO:0000256" key="1">
    <source>
        <dbReference type="ARBA" id="ARBA00000085"/>
    </source>
</evidence>
<dbReference type="Gene3D" id="1.10.8.500">
    <property type="entry name" value="HAMP domain in histidine kinase"/>
    <property type="match status" value="1"/>
</dbReference>
<accession>A0A1E8GK86</accession>
<evidence type="ECO:0000313" key="13">
    <source>
        <dbReference type="EMBL" id="OFI48665.1"/>
    </source>
</evidence>
<dbReference type="NCBIfam" id="TIGR00229">
    <property type="entry name" value="sensory_box"/>
    <property type="match status" value="1"/>
</dbReference>
<protein>
    <recommendedName>
        <fullName evidence="3">histidine kinase</fullName>
        <ecNumber evidence="3">2.7.13.3</ecNumber>
    </recommendedName>
</protein>
<dbReference type="EMBL" id="MKIR01000024">
    <property type="protein sequence ID" value="OFI48665.1"/>
    <property type="molecule type" value="Genomic_DNA"/>
</dbReference>
<dbReference type="FunFam" id="1.10.287.130:FF:000001">
    <property type="entry name" value="Two-component sensor histidine kinase"/>
    <property type="match status" value="1"/>
</dbReference>
<dbReference type="InterPro" id="IPR035965">
    <property type="entry name" value="PAS-like_dom_sf"/>
</dbReference>
<dbReference type="InterPro" id="IPR013767">
    <property type="entry name" value="PAS_fold"/>
</dbReference>
<keyword evidence="9" id="KW-1133">Transmembrane helix</keyword>
<evidence type="ECO:0000313" key="14">
    <source>
        <dbReference type="Proteomes" id="UP000178622"/>
    </source>
</evidence>